<feature type="transmembrane region" description="Helical" evidence="1">
    <location>
        <begin position="104"/>
        <end position="121"/>
    </location>
</feature>
<dbReference type="PANTHER" id="PTHR30569">
    <property type="entry name" value="CYTOSINE TRANSPORTER CODB"/>
    <property type="match status" value="1"/>
</dbReference>
<dbReference type="EMBL" id="CP033169">
    <property type="protein sequence ID" value="AYO31769.1"/>
    <property type="molecule type" value="Genomic_DNA"/>
</dbReference>
<feature type="transmembrane region" description="Helical" evidence="1">
    <location>
        <begin position="209"/>
        <end position="227"/>
    </location>
</feature>
<protein>
    <recommendedName>
        <fullName evidence="4">Cytosine permease</fullName>
    </recommendedName>
</protein>
<evidence type="ECO:0000256" key="1">
    <source>
        <dbReference type="SAM" id="Phobius"/>
    </source>
</evidence>
<feature type="transmembrane region" description="Helical" evidence="1">
    <location>
        <begin position="60"/>
        <end position="83"/>
    </location>
</feature>
<dbReference type="GO" id="GO:0005886">
    <property type="term" value="C:plasma membrane"/>
    <property type="evidence" value="ECO:0007669"/>
    <property type="project" value="TreeGrafter"/>
</dbReference>
<dbReference type="InterPro" id="IPR030191">
    <property type="entry name" value="CodB"/>
</dbReference>
<keyword evidence="1" id="KW-0472">Membrane</keyword>
<dbReference type="AlphaFoldDB" id="A0A3G2R8Q0"/>
<dbReference type="Proteomes" id="UP000280960">
    <property type="component" value="Chromosome"/>
</dbReference>
<feature type="transmembrane region" description="Helical" evidence="1">
    <location>
        <begin position="399"/>
        <end position="415"/>
    </location>
</feature>
<feature type="transmembrane region" description="Helical" evidence="1">
    <location>
        <begin position="173"/>
        <end position="197"/>
    </location>
</feature>
<accession>A0A3G2R8Q0</accession>
<dbReference type="Gene3D" id="1.10.4160.10">
    <property type="entry name" value="Hydantoin permease"/>
    <property type="match status" value="1"/>
</dbReference>
<feature type="transmembrane region" description="Helical" evidence="1">
    <location>
        <begin position="141"/>
        <end position="161"/>
    </location>
</feature>
<feature type="transmembrane region" description="Helical" evidence="1">
    <location>
        <begin position="344"/>
        <end position="365"/>
    </location>
</feature>
<feature type="transmembrane region" description="Helical" evidence="1">
    <location>
        <begin position="27"/>
        <end position="54"/>
    </location>
</feature>
<evidence type="ECO:0008006" key="4">
    <source>
        <dbReference type="Google" id="ProtNLM"/>
    </source>
</evidence>
<organism evidence="2 3">
    <name type="scientific">Biomaibacter acetigenes</name>
    <dbReference type="NCBI Taxonomy" id="2316383"/>
    <lineage>
        <taxon>Bacteria</taxon>
        <taxon>Bacillati</taxon>
        <taxon>Bacillota</taxon>
        <taxon>Clostridia</taxon>
        <taxon>Thermosediminibacterales</taxon>
        <taxon>Tepidanaerobacteraceae</taxon>
        <taxon>Biomaibacter</taxon>
    </lineage>
</organism>
<dbReference type="RefSeq" id="WP_120767238.1">
    <property type="nucleotide sequence ID" value="NZ_CP033169.1"/>
</dbReference>
<proteinExistence type="predicted"/>
<dbReference type="PANTHER" id="PTHR30569:SF0">
    <property type="entry name" value="CYTOSINE PERMEASE"/>
    <property type="match status" value="1"/>
</dbReference>
<feature type="transmembrane region" description="Helical" evidence="1">
    <location>
        <begin position="319"/>
        <end position="338"/>
    </location>
</feature>
<evidence type="ECO:0000313" key="2">
    <source>
        <dbReference type="EMBL" id="AYO31769.1"/>
    </source>
</evidence>
<feature type="transmembrane region" description="Helical" evidence="1">
    <location>
        <begin position="239"/>
        <end position="261"/>
    </location>
</feature>
<keyword evidence="1" id="KW-1133">Transmembrane helix</keyword>
<keyword evidence="3" id="KW-1185">Reference proteome</keyword>
<sequence>MEKSKNQVNFEEEYSQKPIPQSMRKHWFYAASVYIGMCAVLACSMAGGGLIYGLTLSQAILAMFLGLVTLLVFFYIPLGKIGAEQGLNTYMIGECAFGKRGSDIATSFIVTVIPCIAWYGIEVSIATQAMAAVIPMSKIVFNIVTLIFGIVFAFPAMYGIISMAWLNWISLPIMIYIIIFGVGKAIMGTGISGLWAYNPQQNMGLMWGINMQIGMIAVGCSFVADYTRWIKNKWSDMTYSGIVGLFPATSVLTIAGMIMALSATKLGVKEPWNIVEVMMKLGMPAMALVFVFLLQWTTCITSAYSSGLALNKVFGGSRFYLTLFSALVGTAFAISGIVSHFLGFVSILASWVTPVAGVIITEYFFVSRKSFIQKEGIYWPGLISVLIGGFVSWKVKFFIPAINGLVIGGLLYYIYHRALGLCVSTENMVKAE</sequence>
<dbReference type="KEGG" id="bacg:D2962_15220"/>
<feature type="transmembrane region" description="Helical" evidence="1">
    <location>
        <begin position="281"/>
        <end position="307"/>
    </location>
</feature>
<name>A0A3G2R8Q0_9FIRM</name>
<gene>
    <name evidence="2" type="ORF">D2962_15220</name>
</gene>
<feature type="transmembrane region" description="Helical" evidence="1">
    <location>
        <begin position="377"/>
        <end position="393"/>
    </location>
</feature>
<keyword evidence="1" id="KW-0812">Transmembrane</keyword>
<reference evidence="2 3" key="1">
    <citation type="submission" date="2018-10" db="EMBL/GenBank/DDBJ databases">
        <authorList>
            <person name="Zhang X."/>
        </authorList>
    </citation>
    <scope>NUCLEOTIDE SEQUENCE [LARGE SCALE GENOMIC DNA]</scope>
    <source>
        <strain evidence="2 3">SK-G1</strain>
    </source>
</reference>
<evidence type="ECO:0000313" key="3">
    <source>
        <dbReference type="Proteomes" id="UP000280960"/>
    </source>
</evidence>
<dbReference type="GO" id="GO:0015209">
    <property type="term" value="F:cytosine transmembrane transporter activity"/>
    <property type="evidence" value="ECO:0007669"/>
    <property type="project" value="InterPro"/>
</dbReference>